<dbReference type="EMBL" id="APJX01000009">
    <property type="protein sequence ID" value="EMS78301.1"/>
    <property type="molecule type" value="Genomic_DNA"/>
</dbReference>
<keyword evidence="8" id="KW-1185">Reference proteome</keyword>
<dbReference type="PANTHER" id="PTHR32071">
    <property type="entry name" value="TRANSCRIPTIONAL REGULATORY PROTEIN"/>
    <property type="match status" value="1"/>
</dbReference>
<comment type="caution">
    <text evidence="7">The sequence shown here is derived from an EMBL/GenBank/DDBJ whole genome shotgun (WGS) entry which is preliminary data.</text>
</comment>
<dbReference type="PROSITE" id="PS50112">
    <property type="entry name" value="PAS"/>
    <property type="match status" value="1"/>
</dbReference>
<proteinExistence type="predicted"/>
<dbReference type="InterPro" id="IPR013767">
    <property type="entry name" value="PAS_fold"/>
</dbReference>
<sequence length="488" mass="55727">MNRFTHQNARQFLFGLDNANFLSVFDEYCDGVLITNADGIIVYYNKAMSRIDELEPEDVILNQVTDVYDLDDETSLIMQCLITRRPIIDKSNYYRTRMGKFANTIHNVHPIFNQNQLVGCICFVRDFHVLTETLSIMRLPETQHRMHPYEITFDSIIGQDPAFKDALNAARMAANTPSPVMLYGETGTGKELFARAIHNHSPRHEKKYTPVNCAAIPENLLEGILFGTSKGAFTGAINKAGLFERTSQGTIFLDEINSMPVGLQSKILRIVQDGKVRRVGALKEIKFDLKIISSVNQDPHTSIAAGSLRSDLFYRLGVVFIHIVPLRDRMSDLPLLVDHFIDKHNKALGRQVRGAEDAVMEMFYQYHWPGNVRELEHVIEGAMNIMGPDNRIRIKYLQPHFAQGHSNYRTAGHRASRWMAHSSKSGDTGETGPSDLLLNKNEHEKKLVWQALMQFRGNVTRSAKKLGISRQLLYYKMKKYHLSRDQFR</sequence>
<organism evidence="7 8">
    <name type="scientific">Desulfotignum phosphitoxidans DSM 13687</name>
    <dbReference type="NCBI Taxonomy" id="1286635"/>
    <lineage>
        <taxon>Bacteria</taxon>
        <taxon>Pseudomonadati</taxon>
        <taxon>Thermodesulfobacteriota</taxon>
        <taxon>Desulfobacteria</taxon>
        <taxon>Desulfobacterales</taxon>
        <taxon>Desulfobacteraceae</taxon>
        <taxon>Desulfotignum</taxon>
    </lineage>
</organism>
<dbReference type="GO" id="GO:0005524">
    <property type="term" value="F:ATP binding"/>
    <property type="evidence" value="ECO:0007669"/>
    <property type="project" value="UniProtKB-KW"/>
</dbReference>
<dbReference type="RefSeq" id="WP_006967733.1">
    <property type="nucleotide sequence ID" value="NZ_APJX01000009.1"/>
</dbReference>
<evidence type="ECO:0000256" key="2">
    <source>
        <dbReference type="ARBA" id="ARBA00022840"/>
    </source>
</evidence>
<accession>S0G3E0</accession>
<dbReference type="InterPro" id="IPR002078">
    <property type="entry name" value="Sigma_54_int"/>
</dbReference>
<dbReference type="AlphaFoldDB" id="S0G3E0"/>
<evidence type="ECO:0000256" key="1">
    <source>
        <dbReference type="ARBA" id="ARBA00022741"/>
    </source>
</evidence>
<reference evidence="7 8" key="1">
    <citation type="journal article" date="2013" name="Genome Announc.">
        <title>Draft Genome Sequence of Desulfotignum phosphitoxidans DSM 13687 Strain FiPS-3.</title>
        <authorList>
            <person name="Poehlein A."/>
            <person name="Daniel R."/>
            <person name="Simeonova D.D."/>
        </authorList>
    </citation>
    <scope>NUCLEOTIDE SEQUENCE [LARGE SCALE GENOMIC DNA]</scope>
    <source>
        <strain evidence="7 8">DSM 13687</strain>
    </source>
</reference>
<dbReference type="Pfam" id="PF25601">
    <property type="entry name" value="AAA_lid_14"/>
    <property type="match status" value="1"/>
</dbReference>
<protein>
    <submittedName>
        <fullName evidence="7">Arginine utilization regulatory protein RocR</fullName>
    </submittedName>
</protein>
<dbReference type="Gene3D" id="3.30.450.20">
    <property type="entry name" value="PAS domain"/>
    <property type="match status" value="1"/>
</dbReference>
<dbReference type="Pfam" id="PF00989">
    <property type="entry name" value="PAS"/>
    <property type="match status" value="1"/>
</dbReference>
<evidence type="ECO:0000256" key="3">
    <source>
        <dbReference type="ARBA" id="ARBA00023015"/>
    </source>
</evidence>
<keyword evidence="2" id="KW-0067">ATP-binding</keyword>
<dbReference type="GO" id="GO:0006355">
    <property type="term" value="P:regulation of DNA-templated transcription"/>
    <property type="evidence" value="ECO:0007669"/>
    <property type="project" value="InterPro"/>
</dbReference>
<dbReference type="PATRIC" id="fig|1286635.3.peg.3801"/>
<dbReference type="SUPFAM" id="SSF46689">
    <property type="entry name" value="Homeodomain-like"/>
    <property type="match status" value="1"/>
</dbReference>
<feature type="domain" description="PAS" evidence="6">
    <location>
        <begin position="17"/>
        <end position="76"/>
    </location>
</feature>
<dbReference type="InterPro" id="IPR002197">
    <property type="entry name" value="HTH_Fis"/>
</dbReference>
<keyword evidence="1" id="KW-0547">Nucleotide-binding</keyword>
<dbReference type="InterPro" id="IPR025662">
    <property type="entry name" value="Sigma_54_int_dom_ATP-bd_1"/>
</dbReference>
<dbReference type="Gene3D" id="1.10.8.60">
    <property type="match status" value="1"/>
</dbReference>
<dbReference type="PANTHER" id="PTHR32071:SF74">
    <property type="entry name" value="TRANSCRIPTIONAL ACTIVATOR ROCR"/>
    <property type="match status" value="1"/>
</dbReference>
<dbReference type="SUPFAM" id="SSF55785">
    <property type="entry name" value="PYP-like sensor domain (PAS domain)"/>
    <property type="match status" value="1"/>
</dbReference>
<keyword evidence="4" id="KW-0804">Transcription</keyword>
<dbReference type="PROSITE" id="PS00675">
    <property type="entry name" value="SIGMA54_INTERACT_1"/>
    <property type="match status" value="1"/>
</dbReference>
<dbReference type="SMART" id="SM00382">
    <property type="entry name" value="AAA"/>
    <property type="match status" value="1"/>
</dbReference>
<dbReference type="PROSITE" id="PS50045">
    <property type="entry name" value="SIGMA54_INTERACT_4"/>
    <property type="match status" value="1"/>
</dbReference>
<dbReference type="Gene3D" id="3.40.50.300">
    <property type="entry name" value="P-loop containing nucleotide triphosphate hydrolases"/>
    <property type="match status" value="1"/>
</dbReference>
<feature type="domain" description="Sigma-54 factor interaction" evidence="5">
    <location>
        <begin position="156"/>
        <end position="384"/>
    </location>
</feature>
<dbReference type="InterPro" id="IPR009057">
    <property type="entry name" value="Homeodomain-like_sf"/>
</dbReference>
<evidence type="ECO:0000256" key="4">
    <source>
        <dbReference type="ARBA" id="ARBA00023163"/>
    </source>
</evidence>
<dbReference type="SUPFAM" id="SSF52540">
    <property type="entry name" value="P-loop containing nucleoside triphosphate hydrolases"/>
    <property type="match status" value="1"/>
</dbReference>
<evidence type="ECO:0000313" key="7">
    <source>
        <dbReference type="EMBL" id="EMS78301.1"/>
    </source>
</evidence>
<dbReference type="PRINTS" id="PR01590">
    <property type="entry name" value="HTHFIS"/>
</dbReference>
<dbReference type="InterPro" id="IPR058031">
    <property type="entry name" value="AAA_lid_NorR"/>
</dbReference>
<evidence type="ECO:0000259" key="5">
    <source>
        <dbReference type="PROSITE" id="PS50045"/>
    </source>
</evidence>
<dbReference type="NCBIfam" id="TIGR00229">
    <property type="entry name" value="sensory_box"/>
    <property type="match status" value="1"/>
</dbReference>
<dbReference type="Pfam" id="PF02954">
    <property type="entry name" value="HTH_8"/>
    <property type="match status" value="1"/>
</dbReference>
<dbReference type="Proteomes" id="UP000014216">
    <property type="component" value="Unassembled WGS sequence"/>
</dbReference>
<dbReference type="OrthoDB" id="9803970at2"/>
<dbReference type="PROSITE" id="PS00688">
    <property type="entry name" value="SIGMA54_INTERACT_3"/>
    <property type="match status" value="1"/>
</dbReference>
<dbReference type="Pfam" id="PF00158">
    <property type="entry name" value="Sigma54_activat"/>
    <property type="match status" value="1"/>
</dbReference>
<evidence type="ECO:0000259" key="6">
    <source>
        <dbReference type="PROSITE" id="PS50112"/>
    </source>
</evidence>
<dbReference type="InterPro" id="IPR025944">
    <property type="entry name" value="Sigma_54_int_dom_CS"/>
</dbReference>
<dbReference type="FunFam" id="3.40.50.300:FF:000006">
    <property type="entry name" value="DNA-binding transcriptional regulator NtrC"/>
    <property type="match status" value="1"/>
</dbReference>
<dbReference type="GO" id="GO:0043565">
    <property type="term" value="F:sequence-specific DNA binding"/>
    <property type="evidence" value="ECO:0007669"/>
    <property type="project" value="InterPro"/>
</dbReference>
<evidence type="ECO:0000313" key="8">
    <source>
        <dbReference type="Proteomes" id="UP000014216"/>
    </source>
</evidence>
<dbReference type="InterPro" id="IPR035965">
    <property type="entry name" value="PAS-like_dom_sf"/>
</dbReference>
<dbReference type="CDD" id="cd00130">
    <property type="entry name" value="PAS"/>
    <property type="match status" value="1"/>
</dbReference>
<dbReference type="CDD" id="cd00009">
    <property type="entry name" value="AAA"/>
    <property type="match status" value="1"/>
</dbReference>
<dbReference type="Gene3D" id="1.10.10.60">
    <property type="entry name" value="Homeodomain-like"/>
    <property type="match status" value="1"/>
</dbReference>
<dbReference type="InterPro" id="IPR000014">
    <property type="entry name" value="PAS"/>
</dbReference>
<keyword evidence="3" id="KW-0805">Transcription regulation</keyword>
<dbReference type="InterPro" id="IPR027417">
    <property type="entry name" value="P-loop_NTPase"/>
</dbReference>
<dbReference type="InterPro" id="IPR003593">
    <property type="entry name" value="AAA+_ATPase"/>
</dbReference>
<name>S0G3E0_9BACT</name>
<gene>
    <name evidence="7" type="primary">rocR</name>
    <name evidence="7" type="ORF">Dpo_9c01330</name>
</gene>